<reference evidence="1" key="1">
    <citation type="submission" date="2014-11" db="EMBL/GenBank/DDBJ databases">
        <authorList>
            <person name="Amaro Gonzalez C."/>
        </authorList>
    </citation>
    <scope>NUCLEOTIDE SEQUENCE</scope>
</reference>
<dbReference type="EMBL" id="GBXM01075490">
    <property type="protein sequence ID" value="JAH33087.1"/>
    <property type="molecule type" value="Transcribed_RNA"/>
</dbReference>
<dbReference type="AlphaFoldDB" id="A0A0E9RW48"/>
<evidence type="ECO:0000313" key="1">
    <source>
        <dbReference type="EMBL" id="JAH33087.1"/>
    </source>
</evidence>
<accession>A0A0E9RW48</accession>
<name>A0A0E9RW48_ANGAN</name>
<protein>
    <submittedName>
        <fullName evidence="1">Uncharacterized protein</fullName>
    </submittedName>
</protein>
<organism evidence="1">
    <name type="scientific">Anguilla anguilla</name>
    <name type="common">European freshwater eel</name>
    <name type="synonym">Muraena anguilla</name>
    <dbReference type="NCBI Taxonomy" id="7936"/>
    <lineage>
        <taxon>Eukaryota</taxon>
        <taxon>Metazoa</taxon>
        <taxon>Chordata</taxon>
        <taxon>Craniata</taxon>
        <taxon>Vertebrata</taxon>
        <taxon>Euteleostomi</taxon>
        <taxon>Actinopterygii</taxon>
        <taxon>Neopterygii</taxon>
        <taxon>Teleostei</taxon>
        <taxon>Anguilliformes</taxon>
        <taxon>Anguillidae</taxon>
        <taxon>Anguilla</taxon>
    </lineage>
</organism>
<sequence>MYFGLHDQGSESLKQWYNSKIICKNQMYKNLSTAILQAT</sequence>
<reference evidence="1" key="2">
    <citation type="journal article" date="2015" name="Fish Shellfish Immunol.">
        <title>Early steps in the European eel (Anguilla anguilla)-Vibrio vulnificus interaction in the gills: Role of the RtxA13 toxin.</title>
        <authorList>
            <person name="Callol A."/>
            <person name="Pajuelo D."/>
            <person name="Ebbesson L."/>
            <person name="Teles M."/>
            <person name="MacKenzie S."/>
            <person name="Amaro C."/>
        </authorList>
    </citation>
    <scope>NUCLEOTIDE SEQUENCE</scope>
</reference>
<proteinExistence type="predicted"/>